<dbReference type="AlphaFoldDB" id="A0AAV3NKI1"/>
<sequence>MMKTRGSVNTYGKATKGKKKLEESSNDACSVVEPQLMEEKAKKVKGLKKAKVKRGKGEGSKAPASTKRRRVEEPVFNSTPIRYIPEPNEAHSETP</sequence>
<comment type="caution">
    <text evidence="2">The sequence shown here is derived from an EMBL/GenBank/DDBJ whole genome shotgun (WGS) entry which is preliminary data.</text>
</comment>
<protein>
    <submittedName>
        <fullName evidence="2">Uncharacterized protein</fullName>
    </submittedName>
</protein>
<keyword evidence="3" id="KW-1185">Reference proteome</keyword>
<feature type="region of interest" description="Disordered" evidence="1">
    <location>
        <begin position="1"/>
        <end position="29"/>
    </location>
</feature>
<dbReference type="Proteomes" id="UP001454036">
    <property type="component" value="Unassembled WGS sequence"/>
</dbReference>
<feature type="compositionally biased region" description="Basic residues" evidence="1">
    <location>
        <begin position="42"/>
        <end position="54"/>
    </location>
</feature>
<feature type="compositionally biased region" description="Polar residues" evidence="1">
    <location>
        <begin position="1"/>
        <end position="12"/>
    </location>
</feature>
<reference evidence="2 3" key="1">
    <citation type="submission" date="2024-01" db="EMBL/GenBank/DDBJ databases">
        <title>The complete chloroplast genome sequence of Lithospermum erythrorhizon: insights into the phylogenetic relationship among Boraginaceae species and the maternal lineages of purple gromwells.</title>
        <authorList>
            <person name="Okada T."/>
            <person name="Watanabe K."/>
        </authorList>
    </citation>
    <scope>NUCLEOTIDE SEQUENCE [LARGE SCALE GENOMIC DNA]</scope>
</reference>
<feature type="region of interest" description="Disordered" evidence="1">
    <location>
        <begin position="42"/>
        <end position="95"/>
    </location>
</feature>
<evidence type="ECO:0000256" key="1">
    <source>
        <dbReference type="SAM" id="MobiDB-lite"/>
    </source>
</evidence>
<name>A0AAV3NKI1_LITER</name>
<organism evidence="2 3">
    <name type="scientific">Lithospermum erythrorhizon</name>
    <name type="common">Purple gromwell</name>
    <name type="synonym">Lithospermum officinale var. erythrorhizon</name>
    <dbReference type="NCBI Taxonomy" id="34254"/>
    <lineage>
        <taxon>Eukaryota</taxon>
        <taxon>Viridiplantae</taxon>
        <taxon>Streptophyta</taxon>
        <taxon>Embryophyta</taxon>
        <taxon>Tracheophyta</taxon>
        <taxon>Spermatophyta</taxon>
        <taxon>Magnoliopsida</taxon>
        <taxon>eudicotyledons</taxon>
        <taxon>Gunneridae</taxon>
        <taxon>Pentapetalae</taxon>
        <taxon>asterids</taxon>
        <taxon>lamiids</taxon>
        <taxon>Boraginales</taxon>
        <taxon>Boraginaceae</taxon>
        <taxon>Boraginoideae</taxon>
        <taxon>Lithospermeae</taxon>
        <taxon>Lithospermum</taxon>
    </lineage>
</organism>
<dbReference type="EMBL" id="BAABME010000080">
    <property type="protein sequence ID" value="GAA0139331.1"/>
    <property type="molecule type" value="Genomic_DNA"/>
</dbReference>
<evidence type="ECO:0000313" key="3">
    <source>
        <dbReference type="Proteomes" id="UP001454036"/>
    </source>
</evidence>
<gene>
    <name evidence="2" type="ORF">LIER_00897</name>
</gene>
<proteinExistence type="predicted"/>
<evidence type="ECO:0000313" key="2">
    <source>
        <dbReference type="EMBL" id="GAA0139331.1"/>
    </source>
</evidence>
<accession>A0AAV3NKI1</accession>